<dbReference type="SUPFAM" id="SSF53041">
    <property type="entry name" value="Resolvase-like"/>
    <property type="match status" value="1"/>
</dbReference>
<dbReference type="PROSITE" id="PS00397">
    <property type="entry name" value="RECOMBINASES_1"/>
    <property type="match status" value="1"/>
</dbReference>
<feature type="active site" description="O-(5'-phospho-DNA)-serine intermediate" evidence="4">
    <location>
        <position position="12"/>
    </location>
</feature>
<evidence type="ECO:0000313" key="9">
    <source>
        <dbReference type="Proteomes" id="UP001170954"/>
    </source>
</evidence>
<feature type="domain" description="Recombinase" evidence="7">
    <location>
        <begin position="159"/>
        <end position="269"/>
    </location>
</feature>
<dbReference type="Pfam" id="PF00239">
    <property type="entry name" value="Resolvase"/>
    <property type="match status" value="1"/>
</dbReference>
<dbReference type="InterPro" id="IPR011109">
    <property type="entry name" value="DNA_bind_recombinase_dom"/>
</dbReference>
<comment type="caution">
    <text evidence="8">The sequence shown here is derived from an EMBL/GenBank/DDBJ whole genome shotgun (WGS) entry which is preliminary data.</text>
</comment>
<organism evidence="8 9">
    <name type="scientific">Sphingobacterium hotanense</name>
    <dbReference type="NCBI Taxonomy" id="649196"/>
    <lineage>
        <taxon>Bacteria</taxon>
        <taxon>Pseudomonadati</taxon>
        <taxon>Bacteroidota</taxon>
        <taxon>Sphingobacteriia</taxon>
        <taxon>Sphingobacteriales</taxon>
        <taxon>Sphingobacteriaceae</taxon>
        <taxon>Sphingobacterium</taxon>
    </lineage>
</organism>
<dbReference type="PANTHER" id="PTHR30461:SF2">
    <property type="entry name" value="SERINE RECOMBINASE PINE-RELATED"/>
    <property type="match status" value="1"/>
</dbReference>
<keyword evidence="9" id="KW-1185">Reference proteome</keyword>
<dbReference type="Proteomes" id="UP001170954">
    <property type="component" value="Unassembled WGS sequence"/>
</dbReference>
<evidence type="ECO:0000256" key="3">
    <source>
        <dbReference type="ARBA" id="ARBA00023172"/>
    </source>
</evidence>
<dbReference type="InterPro" id="IPR038109">
    <property type="entry name" value="DNA_bind_recomb_sf"/>
</dbReference>
<dbReference type="InterPro" id="IPR006118">
    <property type="entry name" value="Recombinase_CS"/>
</dbReference>
<proteinExistence type="predicted"/>
<sequence>MGYIADIYIRVSTDEQADKGYSQRNQEEMLRKYCLNQSIEIRDVIYEDHSAKTFNRPQWKNLITTLKKKKNHVNLILFTKWDRFSRNAGDAYQMINILRGLGVEPQAIEQPLDLSIPENKMMLAFYLAAPEVENDRRALNVFYGMRRAKKEGRYMGLAPVAYENKTSENGKKFIAPKEPDASVLRYAFKEIAKGIFNTEQVFKQAKEKGLKCSKNAFWQVIRNPLYCGKIFVPQFKDEESCFVDGQHEGIISESLYYEVQDVLDGRGRNYRPKIKTIDEFPVRGYLVCPECSKLLTGSKSKGRNRYYAYYHCIGGCTHRVNAEKVNAAIVEDLIEFLPKIQNRSFYEETISKDYLGGTLEVQSEKKEILAEIKDYEDRLSHTRDLLATRQIEAEDYREMKSVYSSKISALEAKLNRVNYDSDNIQDLIKQGINKIIEIEKNVMKGELAEISKDIGSIYPEKIIFSESQVRTARRNDFIQHINLINKKLYTKKNGTKVDFSTLSREVGVAGFEPLSYLTFTFLILL</sequence>
<dbReference type="EMBL" id="JACAGK010000018">
    <property type="protein sequence ID" value="MDM1048173.1"/>
    <property type="molecule type" value="Genomic_DNA"/>
</dbReference>
<dbReference type="CDD" id="cd00338">
    <property type="entry name" value="Ser_Recombinase"/>
    <property type="match status" value="1"/>
</dbReference>
<protein>
    <submittedName>
        <fullName evidence="8">Recombinase family protein</fullName>
    </submittedName>
</protein>
<evidence type="ECO:0000256" key="1">
    <source>
        <dbReference type="ARBA" id="ARBA00022908"/>
    </source>
</evidence>
<feature type="domain" description="Resolvase/invertase-type recombinase catalytic" evidence="6">
    <location>
        <begin position="4"/>
        <end position="152"/>
    </location>
</feature>
<keyword evidence="3" id="KW-0233">DNA recombination</keyword>
<accession>A0ABT7NML9</accession>
<evidence type="ECO:0000313" key="8">
    <source>
        <dbReference type="EMBL" id="MDM1048173.1"/>
    </source>
</evidence>
<dbReference type="Gene3D" id="3.90.1750.20">
    <property type="entry name" value="Putative Large Serine Recombinase, Chain B, Domain 2"/>
    <property type="match status" value="1"/>
</dbReference>
<dbReference type="InterPro" id="IPR025827">
    <property type="entry name" value="Zn_ribbon_recom_dom"/>
</dbReference>
<keyword evidence="1" id="KW-0229">DNA integration</keyword>
<name>A0ABT7NML9_9SPHI</name>
<reference evidence="8" key="2">
    <citation type="journal article" date="2022" name="Sci. Total Environ.">
        <title>Prevalence, transmission, and molecular epidemiology of tet(X)-positive bacteria among humans, animals, and environmental niches in China: An epidemiological, and genomic-based study.</title>
        <authorList>
            <person name="Dong N."/>
            <person name="Zeng Y."/>
            <person name="Cai C."/>
            <person name="Sun C."/>
            <person name="Lu J."/>
            <person name="Liu C."/>
            <person name="Zhou H."/>
            <person name="Sun Q."/>
            <person name="Shu L."/>
            <person name="Wang H."/>
            <person name="Wang Y."/>
            <person name="Wang S."/>
            <person name="Wu C."/>
            <person name="Chan E.W."/>
            <person name="Chen G."/>
            <person name="Shen Z."/>
            <person name="Chen S."/>
            <person name="Zhang R."/>
        </authorList>
    </citation>
    <scope>NUCLEOTIDE SEQUENCE</scope>
    <source>
        <strain evidence="8">R1692</strain>
    </source>
</reference>
<dbReference type="Gene3D" id="3.40.50.1390">
    <property type="entry name" value="Resolvase, N-terminal catalytic domain"/>
    <property type="match status" value="1"/>
</dbReference>
<evidence type="ECO:0000259" key="6">
    <source>
        <dbReference type="PROSITE" id="PS51736"/>
    </source>
</evidence>
<dbReference type="SMART" id="SM00857">
    <property type="entry name" value="Resolvase"/>
    <property type="match status" value="1"/>
</dbReference>
<dbReference type="InterPro" id="IPR050639">
    <property type="entry name" value="SSR_resolvase"/>
</dbReference>
<dbReference type="InterPro" id="IPR036162">
    <property type="entry name" value="Resolvase-like_N_sf"/>
</dbReference>
<dbReference type="PROSITE" id="PS51737">
    <property type="entry name" value="RECOMBINASE_DNA_BIND"/>
    <property type="match status" value="1"/>
</dbReference>
<evidence type="ECO:0000256" key="4">
    <source>
        <dbReference type="PROSITE-ProRule" id="PRU10137"/>
    </source>
</evidence>
<dbReference type="RefSeq" id="WP_286651093.1">
    <property type="nucleotide sequence ID" value="NZ_JACAGK010000018.1"/>
</dbReference>
<gene>
    <name evidence="8" type="ORF">HX018_07990</name>
</gene>
<dbReference type="Pfam" id="PF13408">
    <property type="entry name" value="Zn_ribbon_recom"/>
    <property type="match status" value="1"/>
</dbReference>
<evidence type="ECO:0000256" key="5">
    <source>
        <dbReference type="SAM" id="Coils"/>
    </source>
</evidence>
<feature type="coiled-coil region" evidence="5">
    <location>
        <begin position="358"/>
        <end position="385"/>
    </location>
</feature>
<evidence type="ECO:0000259" key="7">
    <source>
        <dbReference type="PROSITE" id="PS51737"/>
    </source>
</evidence>
<dbReference type="PANTHER" id="PTHR30461">
    <property type="entry name" value="DNA-INVERTASE FROM LAMBDOID PROPHAGE"/>
    <property type="match status" value="1"/>
</dbReference>
<dbReference type="Pfam" id="PF07508">
    <property type="entry name" value="Recombinase"/>
    <property type="match status" value="1"/>
</dbReference>
<evidence type="ECO:0000256" key="2">
    <source>
        <dbReference type="ARBA" id="ARBA00023125"/>
    </source>
</evidence>
<keyword evidence="2" id="KW-0238">DNA-binding</keyword>
<reference evidence="8" key="1">
    <citation type="submission" date="2020-06" db="EMBL/GenBank/DDBJ databases">
        <authorList>
            <person name="Dong N."/>
        </authorList>
    </citation>
    <scope>NUCLEOTIDE SEQUENCE</scope>
    <source>
        <strain evidence="8">R1692</strain>
    </source>
</reference>
<keyword evidence="5" id="KW-0175">Coiled coil</keyword>
<dbReference type="InterPro" id="IPR006119">
    <property type="entry name" value="Resolv_N"/>
</dbReference>
<dbReference type="PROSITE" id="PS51736">
    <property type="entry name" value="RECOMBINASES_3"/>
    <property type="match status" value="1"/>
</dbReference>